<feature type="compositionally biased region" description="Basic and acidic residues" evidence="1">
    <location>
        <begin position="257"/>
        <end position="266"/>
    </location>
</feature>
<keyword evidence="2" id="KW-0812">Transmembrane</keyword>
<dbReference type="AlphaFoldDB" id="A0A4S8QPK5"/>
<sequence length="266" mass="28504">MSTETPARTDPDELPPFTEQLSQQLGGVKGVVEAAVPITLFVILNPLLPEQMGPLTGLQWAIIIAAASALGIAAWRAARKESMRHALNGLFGIALGAWLAWRSEDARNFYLPGIIQGGIYGVLLIVSALVRHPVIGWIYAIVAQGGKKEWRQNKPLVDVLSRITILWGVVFLLKNALRAWLYYVDSGALGLVTLFGGWPVTIALTAFTIWAVRRKMRDVEAAAAVAGDAPVDASGAAAPDDSEDEAKPAVAEPRTGTSERRPGGVH</sequence>
<proteinExistence type="predicted"/>
<name>A0A4S8QPK5_9ACTN</name>
<reference evidence="3 4" key="2">
    <citation type="submission" date="2019-05" db="EMBL/GenBank/DDBJ databases">
        <title>Glycomyces buryatensis sp. nov.</title>
        <authorList>
            <person name="Nikitina E."/>
        </authorList>
    </citation>
    <scope>NUCLEOTIDE SEQUENCE [LARGE SCALE GENOMIC DNA]</scope>
    <source>
        <strain evidence="3 4">18</strain>
    </source>
</reference>
<feature type="transmembrane region" description="Helical" evidence="2">
    <location>
        <begin position="85"/>
        <end position="101"/>
    </location>
</feature>
<feature type="transmembrane region" description="Helical" evidence="2">
    <location>
        <begin position="60"/>
        <end position="78"/>
    </location>
</feature>
<organism evidence="3 4">
    <name type="scientific">Glycomyces buryatensis</name>
    <dbReference type="NCBI Taxonomy" id="2570927"/>
    <lineage>
        <taxon>Bacteria</taxon>
        <taxon>Bacillati</taxon>
        <taxon>Actinomycetota</taxon>
        <taxon>Actinomycetes</taxon>
        <taxon>Glycomycetales</taxon>
        <taxon>Glycomycetaceae</taxon>
        <taxon>Glycomyces</taxon>
    </lineage>
</organism>
<feature type="transmembrane region" description="Helical" evidence="2">
    <location>
        <begin position="121"/>
        <end position="142"/>
    </location>
</feature>
<keyword evidence="2" id="KW-0472">Membrane</keyword>
<protein>
    <submittedName>
        <fullName evidence="3">DUF3159 domain-containing protein</fullName>
    </submittedName>
</protein>
<evidence type="ECO:0000256" key="2">
    <source>
        <dbReference type="SAM" id="Phobius"/>
    </source>
</evidence>
<dbReference type="InterPro" id="IPR016566">
    <property type="entry name" value="UCP010219"/>
</dbReference>
<feature type="compositionally biased region" description="Low complexity" evidence="1">
    <location>
        <begin position="224"/>
        <end position="239"/>
    </location>
</feature>
<comment type="caution">
    <text evidence="3">The sequence shown here is derived from an EMBL/GenBank/DDBJ whole genome shotgun (WGS) entry which is preliminary data.</text>
</comment>
<evidence type="ECO:0000313" key="3">
    <source>
        <dbReference type="EMBL" id="THV42644.1"/>
    </source>
</evidence>
<dbReference type="RefSeq" id="WP_136533557.1">
    <property type="nucleotide sequence ID" value="NZ_STGY01000021.1"/>
</dbReference>
<reference evidence="4" key="1">
    <citation type="submission" date="2019-04" db="EMBL/GenBank/DDBJ databases">
        <title>Nocardioides xinjiangensis sp. nov.</title>
        <authorList>
            <person name="Liu S."/>
        </authorList>
    </citation>
    <scope>NUCLEOTIDE SEQUENCE [LARGE SCALE GENOMIC DNA]</scope>
    <source>
        <strain evidence="4">18</strain>
    </source>
</reference>
<keyword evidence="4" id="KW-1185">Reference proteome</keyword>
<dbReference type="OrthoDB" id="5244221at2"/>
<keyword evidence="2" id="KW-1133">Transmembrane helix</keyword>
<dbReference type="Pfam" id="PF11361">
    <property type="entry name" value="DUF3159"/>
    <property type="match status" value="1"/>
</dbReference>
<feature type="region of interest" description="Disordered" evidence="1">
    <location>
        <begin position="224"/>
        <end position="266"/>
    </location>
</feature>
<evidence type="ECO:0000256" key="1">
    <source>
        <dbReference type="SAM" id="MobiDB-lite"/>
    </source>
</evidence>
<gene>
    <name evidence="3" type="ORF">FAB82_05615</name>
</gene>
<dbReference type="EMBL" id="STGY01000021">
    <property type="protein sequence ID" value="THV42644.1"/>
    <property type="molecule type" value="Genomic_DNA"/>
</dbReference>
<feature type="transmembrane region" description="Helical" evidence="2">
    <location>
        <begin position="189"/>
        <end position="212"/>
    </location>
</feature>
<feature type="transmembrane region" description="Helical" evidence="2">
    <location>
        <begin position="163"/>
        <end position="183"/>
    </location>
</feature>
<dbReference type="Proteomes" id="UP000308760">
    <property type="component" value="Unassembled WGS sequence"/>
</dbReference>
<evidence type="ECO:0000313" key="4">
    <source>
        <dbReference type="Proteomes" id="UP000308760"/>
    </source>
</evidence>
<accession>A0A4S8QPK5</accession>